<reference evidence="3" key="1">
    <citation type="journal article" date="2021" name="Elife">
        <title>Highly contiguous assemblies of 101 drosophilid genomes.</title>
        <authorList>
            <person name="Kim B.Y."/>
            <person name="Wang J.R."/>
            <person name="Miller D.E."/>
            <person name="Barmina O."/>
            <person name="Delaney E."/>
            <person name="Thompson A."/>
            <person name="Comeault A.A."/>
            <person name="Peede D."/>
            <person name="D'Agostino E.R."/>
            <person name="Pelaez J."/>
            <person name="Aguilar J.M."/>
            <person name="Haji D."/>
            <person name="Matsunaga T."/>
            <person name="Armstrong E.E."/>
            <person name="Zych M."/>
            <person name="Ogawa Y."/>
            <person name="Stamenkovic-Radak M."/>
            <person name="Jelic M."/>
            <person name="Veselinovic M.S."/>
            <person name="Tanaskovic M."/>
            <person name="Eric P."/>
            <person name="Gao J.J."/>
            <person name="Katoh T.K."/>
            <person name="Toda M.J."/>
            <person name="Watabe H."/>
            <person name="Watada M."/>
            <person name="Davis J.S."/>
            <person name="Moyle L.C."/>
            <person name="Manoli G."/>
            <person name="Bertolini E."/>
            <person name="Kostal V."/>
            <person name="Hawley R.S."/>
            <person name="Takahashi A."/>
            <person name="Jones C.D."/>
            <person name="Price D.K."/>
            <person name="Whiteman N."/>
            <person name="Kopp A."/>
            <person name="Matute D.R."/>
            <person name="Petrov D.A."/>
        </authorList>
    </citation>
    <scope>NUCLEOTIDE SEQUENCE [LARGE SCALE GENOMIC DNA]</scope>
</reference>
<protein>
    <submittedName>
        <fullName evidence="2">Uncharacterized protein</fullName>
    </submittedName>
</protein>
<accession>A0ABM5GTZ0</accession>
<organism evidence="2 3">
    <name type="scientific">Drosophila rhopaloa</name>
    <name type="common">Fruit fly</name>
    <dbReference type="NCBI Taxonomy" id="1041015"/>
    <lineage>
        <taxon>Eukaryota</taxon>
        <taxon>Metazoa</taxon>
        <taxon>Ecdysozoa</taxon>
        <taxon>Arthropoda</taxon>
        <taxon>Hexapoda</taxon>
        <taxon>Insecta</taxon>
        <taxon>Pterygota</taxon>
        <taxon>Neoptera</taxon>
        <taxon>Endopterygota</taxon>
        <taxon>Diptera</taxon>
        <taxon>Brachycera</taxon>
        <taxon>Muscomorpha</taxon>
        <taxon>Ephydroidea</taxon>
        <taxon>Drosophilidae</taxon>
        <taxon>Drosophila</taxon>
        <taxon>Sophophora</taxon>
    </lineage>
</organism>
<reference evidence="2" key="2">
    <citation type="submission" date="2025-05" db="UniProtKB">
        <authorList>
            <consortium name="EnsemblMetazoa"/>
        </authorList>
    </citation>
    <scope>IDENTIFICATION</scope>
</reference>
<sequence length="110" mass="12239">MIHPYGPNGPYFRHPCQGDRSPSLTGDMGVNGEISLGSSKIAEMGFSFKSCRLNTCEAQKRAVQAALDANVPPARFYIRSTSRGLRRAVDIFMPRFYPDENCVPLEGEQR</sequence>
<evidence type="ECO:0000256" key="1">
    <source>
        <dbReference type="SAM" id="MobiDB-lite"/>
    </source>
</evidence>
<evidence type="ECO:0000313" key="3">
    <source>
        <dbReference type="Proteomes" id="UP001652680"/>
    </source>
</evidence>
<dbReference type="EnsemblMetazoa" id="XM_017113736.2">
    <property type="protein sequence ID" value="XP_016969225.2"/>
    <property type="gene ID" value="LOC108037213"/>
</dbReference>
<dbReference type="EnsemblMetazoa" id="XM_017113735.2">
    <property type="protein sequence ID" value="XP_016969224.2"/>
    <property type="gene ID" value="LOC108037213"/>
</dbReference>
<name>A0ABM5GTZ0_DRORH</name>
<keyword evidence="3" id="KW-1185">Reference proteome</keyword>
<dbReference type="GeneID" id="108037213"/>
<dbReference type="RefSeq" id="XP_016969225.2">
    <property type="nucleotide sequence ID" value="XM_017113736.2"/>
</dbReference>
<dbReference type="Proteomes" id="UP001652680">
    <property type="component" value="Unassembled WGS sequence"/>
</dbReference>
<feature type="region of interest" description="Disordered" evidence="1">
    <location>
        <begin position="1"/>
        <end position="26"/>
    </location>
</feature>
<proteinExistence type="predicted"/>
<dbReference type="RefSeq" id="XP_016969224.2">
    <property type="nucleotide sequence ID" value="XM_017113735.2"/>
</dbReference>
<evidence type="ECO:0000313" key="2">
    <source>
        <dbReference type="EnsemblMetazoa" id="XP_016969225.2"/>
    </source>
</evidence>